<dbReference type="OrthoDB" id="3415124at2"/>
<evidence type="ECO:0000313" key="3">
    <source>
        <dbReference type="Proteomes" id="UP000187185"/>
    </source>
</evidence>
<dbReference type="Pfam" id="PF13625">
    <property type="entry name" value="Helicase_C_3"/>
    <property type="match status" value="1"/>
</dbReference>
<feature type="domain" description="Helicase XPB/Ssl2 N-terminal" evidence="1">
    <location>
        <begin position="325"/>
        <end position="447"/>
    </location>
</feature>
<gene>
    <name evidence="2" type="ORF">BOH66_05710</name>
</gene>
<organism evidence="2 3">
    <name type="scientific">Microbacterium aurum</name>
    <dbReference type="NCBI Taxonomy" id="36805"/>
    <lineage>
        <taxon>Bacteria</taxon>
        <taxon>Bacillati</taxon>
        <taxon>Actinomycetota</taxon>
        <taxon>Actinomycetes</taxon>
        <taxon>Micrococcales</taxon>
        <taxon>Microbacteriaceae</taxon>
        <taxon>Microbacterium</taxon>
    </lineage>
</organism>
<protein>
    <recommendedName>
        <fullName evidence="1">Helicase XPB/Ssl2 N-terminal domain-containing protein</fullName>
    </recommendedName>
</protein>
<dbReference type="InterPro" id="IPR032830">
    <property type="entry name" value="XPB/Ssl2_N"/>
</dbReference>
<proteinExistence type="predicted"/>
<dbReference type="EMBL" id="CP018762">
    <property type="protein sequence ID" value="APZ33809.1"/>
    <property type="molecule type" value="Genomic_DNA"/>
</dbReference>
<dbReference type="Proteomes" id="UP000187185">
    <property type="component" value="Chromosome"/>
</dbReference>
<name>A0A1P8U6T5_9MICO</name>
<sequence length="587" mass="61628">MTATDARSLAHDLLQRDDASLVALLVARGVSPTVTWSDAFDAAEALLEPASAERAVVTVTAAEADALAAATRGAEPEAIAAGAVRDALYARALVAPDGIPYPAIADAVRGQVPTDAAAAAPATGAPADSAPVTDADAAASRDAAVAEQAFASSGSLSDILHIALAAPLSRIGTGALGATERRRLIESGAVAEPDAADELVEIAHRAGLLAGQDRHWLVTAAGVQWLRTGTVARWTEVAAALRAHLPAAVRTSAGGWRSLDRWAGAHPFDPAWPQRAHSEAALLRRWGMVAPDGEAPRWAAPLAAGSAVDTDGLQMLLPSEVDRVYLQNDLTAIAPGPLQPQLDVRLRSMARRESRAQASTYRFTADTLADALTAGETAETLRAFLEELSLTGLPQPLAYEIERTARRHGTLRVGPDWQGRTRVTSDDEALLRTIAVDQALRPLGLVRDGADLVSRSGADTAFWMLADARYPVVAVDADGARRRLDRHRLADEPPAASDPLAVYGPLLARLRAAQGSDAEAAWLGRELEQAVRARATIVVAVRLPDGTAREFTIEATGLGGGRLRGLDKMVDVERTLPVSSISGIRPA</sequence>
<reference evidence="2 3" key="1">
    <citation type="submission" date="2016-12" db="EMBL/GenBank/DDBJ databases">
        <title>Complete genome sequence of Microbacterium aurum KACC 15219.</title>
        <authorList>
            <person name="Jung Y."/>
            <person name="Shin J.-H."/>
            <person name="Lee Y.-J."/>
            <person name="Yi H."/>
            <person name="Bahn Y.-S."/>
            <person name="Kim J.F."/>
            <person name="Lee D.-W."/>
        </authorList>
    </citation>
    <scope>NUCLEOTIDE SEQUENCE [LARGE SCALE GENOMIC DNA]</scope>
    <source>
        <strain evidence="2 3">KACC 15219</strain>
    </source>
</reference>
<accession>A0A1P8U6T5</accession>
<dbReference type="STRING" id="36805.BOH66_05710"/>
<dbReference type="AlphaFoldDB" id="A0A1P8U6T5"/>
<keyword evidence="3" id="KW-1185">Reference proteome</keyword>
<evidence type="ECO:0000313" key="2">
    <source>
        <dbReference type="EMBL" id="APZ33809.1"/>
    </source>
</evidence>
<dbReference type="RefSeq" id="WP_076690126.1">
    <property type="nucleotide sequence ID" value="NZ_CP018762.1"/>
</dbReference>
<dbReference type="KEGG" id="maur:BOH66_05710"/>
<evidence type="ECO:0000259" key="1">
    <source>
        <dbReference type="Pfam" id="PF13625"/>
    </source>
</evidence>